<dbReference type="AlphaFoldDB" id="A0A974DYT4"/>
<feature type="non-terminal residue" evidence="2">
    <location>
        <position position="1"/>
    </location>
</feature>
<feature type="domain" description="Fibronectin type-III" evidence="1">
    <location>
        <begin position="1"/>
        <end position="48"/>
    </location>
</feature>
<sequence length="48" mass="5282">IRKTFDPATSYTVVGLKPNTEYLFRLAAHSSHGLGASTLDIKEKTMQS</sequence>
<dbReference type="InterPro" id="IPR013783">
    <property type="entry name" value="Ig-like_fold"/>
</dbReference>
<dbReference type="PROSITE" id="PS50853">
    <property type="entry name" value="FN3"/>
    <property type="match status" value="1"/>
</dbReference>
<dbReference type="EMBL" id="CM004466">
    <property type="protein sequence ID" value="OCU00268.1"/>
    <property type="molecule type" value="Genomic_DNA"/>
</dbReference>
<feature type="non-terminal residue" evidence="2">
    <location>
        <position position="48"/>
    </location>
</feature>
<gene>
    <name evidence="2" type="ORF">XELAEV_1800603113mg</name>
</gene>
<dbReference type="CDD" id="cd00063">
    <property type="entry name" value="FN3"/>
    <property type="match status" value="1"/>
</dbReference>
<protein>
    <recommendedName>
        <fullName evidence="1">Fibronectin type-III domain-containing protein</fullName>
    </recommendedName>
</protein>
<evidence type="ECO:0000259" key="1">
    <source>
        <dbReference type="PROSITE" id="PS50853"/>
    </source>
</evidence>
<organism evidence="2 3">
    <name type="scientific">Xenopus laevis</name>
    <name type="common">African clawed frog</name>
    <dbReference type="NCBI Taxonomy" id="8355"/>
    <lineage>
        <taxon>Eukaryota</taxon>
        <taxon>Metazoa</taxon>
        <taxon>Chordata</taxon>
        <taxon>Craniata</taxon>
        <taxon>Vertebrata</taxon>
        <taxon>Euteleostomi</taxon>
        <taxon>Amphibia</taxon>
        <taxon>Batrachia</taxon>
        <taxon>Anura</taxon>
        <taxon>Pipoidea</taxon>
        <taxon>Pipidae</taxon>
        <taxon>Xenopodinae</taxon>
        <taxon>Xenopus</taxon>
        <taxon>Xenopus</taxon>
    </lineage>
</organism>
<name>A0A974DYT4_XENLA</name>
<dbReference type="InterPro" id="IPR036116">
    <property type="entry name" value="FN3_sf"/>
</dbReference>
<dbReference type="Pfam" id="PF00041">
    <property type="entry name" value="fn3"/>
    <property type="match status" value="1"/>
</dbReference>
<evidence type="ECO:0000313" key="2">
    <source>
        <dbReference type="EMBL" id="OCU00268.1"/>
    </source>
</evidence>
<evidence type="ECO:0000313" key="3">
    <source>
        <dbReference type="Proteomes" id="UP000694892"/>
    </source>
</evidence>
<dbReference type="InterPro" id="IPR003961">
    <property type="entry name" value="FN3_dom"/>
</dbReference>
<dbReference type="Proteomes" id="UP000694892">
    <property type="component" value="Chromosome 1L"/>
</dbReference>
<reference evidence="3" key="1">
    <citation type="journal article" date="2016" name="Nature">
        <title>Genome evolution in the allotetraploid frog Xenopus laevis.</title>
        <authorList>
            <person name="Session A.M."/>
            <person name="Uno Y."/>
            <person name="Kwon T."/>
            <person name="Chapman J.A."/>
            <person name="Toyoda A."/>
            <person name="Takahashi S."/>
            <person name="Fukui A."/>
            <person name="Hikosaka A."/>
            <person name="Suzuki A."/>
            <person name="Kondo M."/>
            <person name="van Heeringen S.J."/>
            <person name="Quigley I."/>
            <person name="Heinz S."/>
            <person name="Ogino H."/>
            <person name="Ochi H."/>
            <person name="Hellsten U."/>
            <person name="Lyons J.B."/>
            <person name="Simakov O."/>
            <person name="Putnam N."/>
            <person name="Stites J."/>
            <person name="Kuroki Y."/>
            <person name="Tanaka T."/>
            <person name="Michiue T."/>
            <person name="Watanabe M."/>
            <person name="Bogdanovic O."/>
            <person name="Lister R."/>
            <person name="Georgiou G."/>
            <person name="Paranjpe S.S."/>
            <person name="van Kruijsbergen I."/>
            <person name="Shu S."/>
            <person name="Carlson J."/>
            <person name="Kinoshita T."/>
            <person name="Ohta Y."/>
            <person name="Mawaribuchi S."/>
            <person name="Jenkins J."/>
            <person name="Grimwood J."/>
            <person name="Schmutz J."/>
            <person name="Mitros T."/>
            <person name="Mozaffari S.V."/>
            <person name="Suzuki Y."/>
            <person name="Haramoto Y."/>
            <person name="Yamamoto T.S."/>
            <person name="Takagi C."/>
            <person name="Heald R."/>
            <person name="Miller K."/>
            <person name="Haudenschild C."/>
            <person name="Kitzman J."/>
            <person name="Nakayama T."/>
            <person name="Izutsu Y."/>
            <person name="Robert J."/>
            <person name="Fortriede J."/>
            <person name="Burns K."/>
            <person name="Lotay V."/>
            <person name="Karimi K."/>
            <person name="Yasuoka Y."/>
            <person name="Dichmann D.S."/>
            <person name="Flajnik M.F."/>
            <person name="Houston D.W."/>
            <person name="Shendure J."/>
            <person name="DuPasquier L."/>
            <person name="Vize P.D."/>
            <person name="Zorn A.M."/>
            <person name="Ito M."/>
            <person name="Marcotte E.M."/>
            <person name="Wallingford J.B."/>
            <person name="Ito Y."/>
            <person name="Asashima M."/>
            <person name="Ueno N."/>
            <person name="Matsuda Y."/>
            <person name="Veenstra G.J."/>
            <person name="Fujiyama A."/>
            <person name="Harland R.M."/>
            <person name="Taira M."/>
            <person name="Rokhsar D.S."/>
        </authorList>
    </citation>
    <scope>NUCLEOTIDE SEQUENCE [LARGE SCALE GENOMIC DNA]</scope>
    <source>
        <strain evidence="3">J</strain>
    </source>
</reference>
<dbReference type="SUPFAM" id="SSF49265">
    <property type="entry name" value="Fibronectin type III"/>
    <property type="match status" value="1"/>
</dbReference>
<dbReference type="Gene3D" id="2.60.40.10">
    <property type="entry name" value="Immunoglobulins"/>
    <property type="match status" value="1"/>
</dbReference>
<accession>A0A974DYT4</accession>
<proteinExistence type="predicted"/>